<protein>
    <submittedName>
        <fullName evidence="2">tRNA (Adenine-N(1)-)-methyltransferase catalytic subunit TRMT61A</fullName>
    </submittedName>
</protein>
<keyword evidence="1" id="KW-1133">Transmembrane helix</keyword>
<keyword evidence="3" id="KW-1185">Reference proteome</keyword>
<evidence type="ECO:0000313" key="2">
    <source>
        <dbReference type="EMBL" id="KAK1383836.1"/>
    </source>
</evidence>
<dbReference type="GO" id="GO:0016020">
    <property type="term" value="C:membrane"/>
    <property type="evidence" value="ECO:0007669"/>
    <property type="project" value="TreeGrafter"/>
</dbReference>
<dbReference type="Proteomes" id="UP001237642">
    <property type="component" value="Unassembled WGS sequence"/>
</dbReference>
<evidence type="ECO:0000313" key="3">
    <source>
        <dbReference type="Proteomes" id="UP001237642"/>
    </source>
</evidence>
<gene>
    <name evidence="2" type="ORF">POM88_021571</name>
</gene>
<organism evidence="2 3">
    <name type="scientific">Heracleum sosnowskyi</name>
    <dbReference type="NCBI Taxonomy" id="360622"/>
    <lineage>
        <taxon>Eukaryota</taxon>
        <taxon>Viridiplantae</taxon>
        <taxon>Streptophyta</taxon>
        <taxon>Embryophyta</taxon>
        <taxon>Tracheophyta</taxon>
        <taxon>Spermatophyta</taxon>
        <taxon>Magnoliopsida</taxon>
        <taxon>eudicotyledons</taxon>
        <taxon>Gunneridae</taxon>
        <taxon>Pentapetalae</taxon>
        <taxon>asterids</taxon>
        <taxon>campanulids</taxon>
        <taxon>Apiales</taxon>
        <taxon>Apiaceae</taxon>
        <taxon>Apioideae</taxon>
        <taxon>apioid superclade</taxon>
        <taxon>Tordylieae</taxon>
        <taxon>Tordyliinae</taxon>
        <taxon>Heracleum</taxon>
    </lineage>
</organism>
<feature type="transmembrane region" description="Helical" evidence="1">
    <location>
        <begin position="83"/>
        <end position="101"/>
    </location>
</feature>
<keyword evidence="1" id="KW-0812">Transmembrane</keyword>
<feature type="transmembrane region" description="Helical" evidence="1">
    <location>
        <begin position="260"/>
        <end position="285"/>
    </location>
</feature>
<reference evidence="2" key="1">
    <citation type="submission" date="2023-02" db="EMBL/GenBank/DDBJ databases">
        <title>Genome of toxic invasive species Heracleum sosnowskyi carries increased number of genes despite the absence of recent whole-genome duplications.</title>
        <authorList>
            <person name="Schelkunov M."/>
            <person name="Shtratnikova V."/>
            <person name="Makarenko M."/>
            <person name="Klepikova A."/>
            <person name="Omelchenko D."/>
            <person name="Novikova G."/>
            <person name="Obukhova E."/>
            <person name="Bogdanov V."/>
            <person name="Penin A."/>
            <person name="Logacheva M."/>
        </authorList>
    </citation>
    <scope>NUCLEOTIDE SEQUENCE</scope>
    <source>
        <strain evidence="2">Hsosn_3</strain>
        <tissue evidence="2">Leaf</tissue>
    </source>
</reference>
<dbReference type="AlphaFoldDB" id="A0AAD8MSP4"/>
<keyword evidence="1" id="KW-0472">Membrane</keyword>
<name>A0AAD8MSP4_9APIA</name>
<dbReference type="EMBL" id="JAUIZM010000005">
    <property type="protein sequence ID" value="KAK1383836.1"/>
    <property type="molecule type" value="Genomic_DNA"/>
</dbReference>
<dbReference type="PANTHER" id="PTHR12242">
    <property type="entry name" value="OS02G0130600 PROTEIN-RELATED"/>
    <property type="match status" value="1"/>
</dbReference>
<feature type="transmembrane region" description="Helical" evidence="1">
    <location>
        <begin position="18"/>
        <end position="39"/>
    </location>
</feature>
<comment type="caution">
    <text evidence="2">The sequence shown here is derived from an EMBL/GenBank/DDBJ whole genome shotgun (WGS) entry which is preliminary data.</text>
</comment>
<dbReference type="PANTHER" id="PTHR12242:SF29">
    <property type="entry name" value="TRANSMEMBRANE PROTEIN"/>
    <property type="match status" value="1"/>
</dbReference>
<feature type="transmembrane region" description="Helical" evidence="1">
    <location>
        <begin position="113"/>
        <end position="134"/>
    </location>
</feature>
<evidence type="ECO:0000256" key="1">
    <source>
        <dbReference type="SAM" id="Phobius"/>
    </source>
</evidence>
<proteinExistence type="predicted"/>
<sequence length="330" mass="38256">MELLLAADSTSLSYWLNWRFFLCALIVIVSMCVAASIIWKYEYSDHSEPDVKRTEQEGSGIWYADEVWRPCVKEIHPICLMTYRIIAFCLILSALIVDVTVQGQSMFHYYTQWTFTLVAIYFGFGTLLSIHGCFQHHKSSIIYKSNNNDEDAERGPYASLTCGEALNGTQEEKPLKYQGKYYVFRSALDCGHAYQVMFQMTAGAVMLTDSVYWCIIFPFLTAQDYKLSFLTVVEHSMNAVLILGDTALNGMRFPWFRISYFVLLTGVYVIFEWIVHASVSMWWPYPILDLSQQYAPLWYLIVALLHLPCYGLFALIVQAKYYFLSRWFPQ</sequence>
<reference evidence="2" key="2">
    <citation type="submission" date="2023-05" db="EMBL/GenBank/DDBJ databases">
        <authorList>
            <person name="Schelkunov M.I."/>
        </authorList>
    </citation>
    <scope>NUCLEOTIDE SEQUENCE</scope>
    <source>
        <strain evidence="2">Hsosn_3</strain>
        <tissue evidence="2">Leaf</tissue>
    </source>
</reference>
<feature type="transmembrane region" description="Helical" evidence="1">
    <location>
        <begin position="297"/>
        <end position="317"/>
    </location>
</feature>
<accession>A0AAD8MSP4</accession>